<dbReference type="Gene3D" id="2.120.10.30">
    <property type="entry name" value="TolB, C-terminal domain"/>
    <property type="match status" value="1"/>
</dbReference>
<dbReference type="InterPro" id="IPR011042">
    <property type="entry name" value="6-blade_b-propeller_TolB-like"/>
</dbReference>
<proteinExistence type="predicted"/>
<dbReference type="Proteomes" id="UP000243924">
    <property type="component" value="Chromosome I"/>
</dbReference>
<organism evidence="1 2">
    <name type="scientific">Halopseudomonas salegens</name>
    <dbReference type="NCBI Taxonomy" id="1434072"/>
    <lineage>
        <taxon>Bacteria</taxon>
        <taxon>Pseudomonadati</taxon>
        <taxon>Pseudomonadota</taxon>
        <taxon>Gammaproteobacteria</taxon>
        <taxon>Pseudomonadales</taxon>
        <taxon>Pseudomonadaceae</taxon>
        <taxon>Halopseudomonas</taxon>
    </lineage>
</organism>
<protein>
    <recommendedName>
        <fullName evidence="3">Tat pathway signal protein</fullName>
    </recommendedName>
</protein>
<dbReference type="SUPFAM" id="SSF63829">
    <property type="entry name" value="Calcium-dependent phosphotriesterase"/>
    <property type="match status" value="1"/>
</dbReference>
<dbReference type="AlphaFoldDB" id="A0A1H2HRU8"/>
<name>A0A1H2HRU8_9GAMM</name>
<evidence type="ECO:0000313" key="2">
    <source>
        <dbReference type="Proteomes" id="UP000243924"/>
    </source>
</evidence>
<sequence>MPDRQQHQDFHNAIEACDDRILNPRGLPDSFGRRQVLKGGLALSMMGLFAPLLTACQNQTGTQTSTLLGFASVAAQTSDSFDQVVVPAGYRAEPFFSWGDPVLPNAPIWRGDASEDWQAQLLQAGDNHDGMHFFPFASDPDNHGLLVINHEYINPTLHPDGATEYPHADGSRQRTLQEVLKEQAAHGISIIELKRNDSGRWQRVLGDYNRRISSLTPMRLSGPLAGDPRMCTASDPGGRDVIGTLNNCAMGVTPWGTYLACEENFHNYFVNRDPNDHAIRPEHQRYGIGNGASSRYYAWESVDPRFDATPQPEQPHQGHVNEPNRFGWVVEIDPFDPQSTPRKLTAMGRLGRECSVCSLADDGSMAFYSGDDARGEYVWKFIPDGRHDPDNPRASRALLDKGTLYAARFDADGRGHWLALIHGQGPLTAANGFPDQQAVLLNARGAADLLGATPMDRPEWVAVSPLNRDVYVSLTNNHQRGSTFALDAANPRPNNQHGQILRWSEDGGLPTALSFDWELFLLAGDAPGALDADGYPVAEELIGTIRGDSFSSPDGLAFDADGRLWIQTDADESAPHTHNMGCNQLLCADPNSREVRRFLVGPWGAEITGITWSPDYRTLWINVQHPGISYPASDGHSRPRSTTVMITREDGGIIGA</sequence>
<gene>
    <name evidence="1" type="ORF">SAMN05216210_3257</name>
</gene>
<dbReference type="Pfam" id="PF05787">
    <property type="entry name" value="PhoX"/>
    <property type="match status" value="1"/>
</dbReference>
<dbReference type="PANTHER" id="PTHR35399:SF2">
    <property type="entry name" value="DUF839 DOMAIN-CONTAINING PROTEIN"/>
    <property type="match status" value="1"/>
</dbReference>
<reference evidence="2" key="1">
    <citation type="submission" date="2016-10" db="EMBL/GenBank/DDBJ databases">
        <authorList>
            <person name="Varghese N."/>
            <person name="Submissions S."/>
        </authorList>
    </citation>
    <scope>NUCLEOTIDE SEQUENCE [LARGE SCALE GENOMIC DNA]</scope>
    <source>
        <strain evidence="2">CECT 8338</strain>
    </source>
</reference>
<dbReference type="EMBL" id="LT629787">
    <property type="protein sequence ID" value="SDU34515.1"/>
    <property type="molecule type" value="Genomic_DNA"/>
</dbReference>
<dbReference type="OrthoDB" id="9801383at2"/>
<evidence type="ECO:0008006" key="3">
    <source>
        <dbReference type="Google" id="ProtNLM"/>
    </source>
</evidence>
<dbReference type="RefSeq" id="WP_092388973.1">
    <property type="nucleotide sequence ID" value="NZ_LT629787.1"/>
</dbReference>
<dbReference type="InterPro" id="IPR008557">
    <property type="entry name" value="PhoX"/>
</dbReference>
<evidence type="ECO:0000313" key="1">
    <source>
        <dbReference type="EMBL" id="SDU34515.1"/>
    </source>
</evidence>
<dbReference type="PANTHER" id="PTHR35399">
    <property type="entry name" value="SLR8030 PROTEIN"/>
    <property type="match status" value="1"/>
</dbReference>
<keyword evidence="2" id="KW-1185">Reference proteome</keyword>
<accession>A0A1H2HRU8</accession>
<dbReference type="STRING" id="1434072.SAMN05216210_3257"/>